<keyword evidence="2" id="KW-1185">Reference proteome</keyword>
<reference evidence="1 2" key="1">
    <citation type="journal article" date="2014" name="Arch. Virol.">
        <title>Complete genome sequence of Tunisvirus, a new member of the proposed family Marseilleviridae.</title>
        <authorList>
            <person name="Aherfi S."/>
            <person name="Boughalmi M."/>
            <person name="Pagnier I."/>
            <person name="Fournous G."/>
            <person name="La Scola B."/>
            <person name="Raoult D."/>
            <person name="Colson P."/>
        </authorList>
    </citation>
    <scope>NUCLEOTIDE SEQUENCE [LARGE SCALE GENOMIC DNA]</scope>
    <source>
        <strain evidence="1 2">U484</strain>
    </source>
</reference>
<evidence type="ECO:0000313" key="1">
    <source>
        <dbReference type="EMBL" id="AHC55089.1"/>
    </source>
</evidence>
<accession>V9SGS6</accession>
<name>V9SGS6_9VIRU</name>
<dbReference type="Proteomes" id="UP000232615">
    <property type="component" value="Segment"/>
</dbReference>
<evidence type="ECO:0000313" key="2">
    <source>
        <dbReference type="Proteomes" id="UP000232615"/>
    </source>
</evidence>
<protein>
    <submittedName>
        <fullName evidence="1">Uncharacterized protein</fullName>
    </submittedName>
</protein>
<proteinExistence type="predicted"/>
<dbReference type="EMBL" id="KF483846">
    <property type="protein sequence ID" value="AHC55089.1"/>
    <property type="molecule type" value="Genomic_DNA"/>
</dbReference>
<sequence>MSSKLFYWQDVYRDCIWRRKPRRSHCKLLGQKRCSLCLSQTCKRQRRNFPDALSSFLRQKFNECNCPYSLWDKLVVSIPNFHIFILGTRYREISEDEQLSCVFERVFERLKLFEFQNLLASGVFRVSDGSLFCLSEKMELCQHFLLSSPEDVPLLCEMVKVGIEFNGQECSECEFHRQGLNILFFEFCKAIAKKYIS</sequence>
<organism evidence="1 2">
    <name type="scientific">Tunisvirus fontaine2</name>
    <dbReference type="NCBI Taxonomy" id="1421067"/>
    <lineage>
        <taxon>Viruses</taxon>
        <taxon>Varidnaviria</taxon>
        <taxon>Bamfordvirae</taxon>
        <taxon>Nucleocytoviricota</taxon>
        <taxon>Megaviricetes</taxon>
        <taxon>Pimascovirales</taxon>
        <taxon>Pimascovirales incertae sedis</taxon>
        <taxon>Marseilleviridae</taxon>
        <taxon>Losannavirus</taxon>
        <taxon>Losannavirus tunisense</taxon>
    </lineage>
</organism>
<gene>
    <name evidence="1" type="ORF">TNS_ORF371</name>
</gene>